<dbReference type="SMART" id="SM00670">
    <property type="entry name" value="PINc"/>
    <property type="match status" value="1"/>
</dbReference>
<feature type="compositionally biased region" description="Basic residues" evidence="9">
    <location>
        <begin position="182"/>
        <end position="194"/>
    </location>
</feature>
<dbReference type="GO" id="GO:0005737">
    <property type="term" value="C:cytoplasm"/>
    <property type="evidence" value="ECO:0007669"/>
    <property type="project" value="EnsemblFungi"/>
</dbReference>
<dbReference type="GO" id="GO:0046872">
    <property type="term" value="F:metal ion binding"/>
    <property type="evidence" value="ECO:0007669"/>
    <property type="project" value="UniProtKB-UniRule"/>
</dbReference>
<evidence type="ECO:0000256" key="4">
    <source>
        <dbReference type="ARBA" id="ARBA00022801"/>
    </source>
</evidence>
<feature type="binding site" evidence="8">
    <location>
        <position position="336"/>
    </location>
    <ligand>
        <name>Zn(2+)</name>
        <dbReference type="ChEBI" id="CHEBI:29105"/>
    </ligand>
</feature>
<evidence type="ECO:0000256" key="2">
    <source>
        <dbReference type="ARBA" id="ARBA00022722"/>
    </source>
</evidence>
<dbReference type="InterPro" id="IPR002716">
    <property type="entry name" value="PIN_dom"/>
</dbReference>
<dbReference type="GO" id="GO:0004521">
    <property type="term" value="F:RNA endonuclease activity"/>
    <property type="evidence" value="ECO:0007669"/>
    <property type="project" value="UniProtKB-UniRule"/>
</dbReference>
<dbReference type="STRING" id="984486.A0A1E3QU12"/>
<evidence type="ECO:0000313" key="11">
    <source>
        <dbReference type="EMBL" id="ODQ81150.1"/>
    </source>
</evidence>
<dbReference type="PANTHER" id="PTHR12814">
    <property type="entry name" value="RNA-BINDING PROTEIN NOB1"/>
    <property type="match status" value="1"/>
</dbReference>
<accession>A0A1E3QU12</accession>
<dbReference type="GO" id="GO:0005730">
    <property type="term" value="C:nucleolus"/>
    <property type="evidence" value="ECO:0007669"/>
    <property type="project" value="UniProtKB-SubCell"/>
</dbReference>
<evidence type="ECO:0000313" key="12">
    <source>
        <dbReference type="Proteomes" id="UP000094336"/>
    </source>
</evidence>
<evidence type="ECO:0000256" key="7">
    <source>
        <dbReference type="PIRNR" id="PIRNR037125"/>
    </source>
</evidence>
<keyword evidence="3 7" id="KW-0479">Metal-binding</keyword>
<dbReference type="Gene3D" id="3.40.50.1010">
    <property type="entry name" value="5'-nuclease"/>
    <property type="match status" value="1"/>
</dbReference>
<evidence type="ECO:0000256" key="5">
    <source>
        <dbReference type="ARBA" id="ARBA00022833"/>
    </source>
</evidence>
<dbReference type="PANTHER" id="PTHR12814:SF2">
    <property type="entry name" value="RNA-BINDING PROTEIN NOB1"/>
    <property type="match status" value="1"/>
</dbReference>
<feature type="domain" description="PIN" evidence="10">
    <location>
        <begin position="10"/>
        <end position="113"/>
    </location>
</feature>
<sequence length="472" mass="53096">MEDIQEKKISALVLDAGPLITQSASSLQQHADSFYTTPGVFSELKDVHARQQLVLWGDLLKIRHPKPEFIKRVTEFSKMTGDYTVLSPNDLHIIALTYEVECELNNGDWRLRKYPGEKKEFQKKEEVPETIEEVETASVDDEWTTIPGKKNMTPVKQALAPVIPVETPIKTPETTSEDAPKKKARRRGGKKQRAKREAELEEEFNSLALEEETAGKQPDIMVEESQDFDDNVLAEEFDDEDDDGDWITPENLAEAIIKDAGEQIVKQAVNTKVKAALATGDFAVQNVSLQIGLNLMNAMSGMQIKRVRNYMFRCHACFRLTPMPKDGTPKHFCSHCGGATLLRCAVSVNSRTGEITPHLKANFEWHVRGNKYSLASPLSKAATRRGGNGGYQHQKEKRQTPVFLREDQLEYQKALKDDAWQRRKNEKILQEWIGGGSADNFISPFTNNQAVRPSGVRVGVSRFINASKKTGK</sequence>
<feature type="binding site" evidence="8">
    <location>
        <position position="333"/>
    </location>
    <ligand>
        <name>Zn(2+)</name>
        <dbReference type="ChEBI" id="CHEBI:29105"/>
    </ligand>
</feature>
<feature type="binding site" evidence="8">
    <location>
        <position position="314"/>
    </location>
    <ligand>
        <name>Zn(2+)</name>
        <dbReference type="ChEBI" id="CHEBI:29105"/>
    </ligand>
</feature>
<keyword evidence="4" id="KW-0378">Hydrolase</keyword>
<comment type="similarity">
    <text evidence="1 7">Belongs to the NOB1 family.</text>
</comment>
<dbReference type="CDD" id="cd09876">
    <property type="entry name" value="PIN_Nob1-like"/>
    <property type="match status" value="1"/>
</dbReference>
<dbReference type="GO" id="GO:0000462">
    <property type="term" value="P:maturation of SSU-rRNA from tricistronic rRNA transcript (SSU-rRNA, 5.8S rRNA, LSU-rRNA)"/>
    <property type="evidence" value="ECO:0007669"/>
    <property type="project" value="EnsemblFungi"/>
</dbReference>
<dbReference type="InterPro" id="IPR014881">
    <property type="entry name" value="NOB1_Zn-bd"/>
</dbReference>
<evidence type="ECO:0000259" key="10">
    <source>
        <dbReference type="SMART" id="SM00670"/>
    </source>
</evidence>
<dbReference type="Pfam" id="PF17146">
    <property type="entry name" value="PIN_6"/>
    <property type="match status" value="1"/>
</dbReference>
<feature type="region of interest" description="Disordered" evidence="9">
    <location>
        <begin position="166"/>
        <end position="201"/>
    </location>
</feature>
<evidence type="ECO:0000256" key="9">
    <source>
        <dbReference type="SAM" id="MobiDB-lite"/>
    </source>
</evidence>
<name>A0A1E3QU12_9ASCO</name>
<protein>
    <recommendedName>
        <fullName evidence="7">20S-pre-rRNA D-site endonuclease NOB1</fullName>
    </recommendedName>
</protein>
<dbReference type="Proteomes" id="UP000094336">
    <property type="component" value="Unassembled WGS sequence"/>
</dbReference>
<dbReference type="FunFam" id="3.40.50.1010:FF:000020">
    <property type="entry name" value="20S-pre-rRNA D-site endonuclease NOB1"/>
    <property type="match status" value="1"/>
</dbReference>
<dbReference type="OrthoDB" id="446759at2759"/>
<evidence type="ECO:0000256" key="6">
    <source>
        <dbReference type="ARBA" id="ARBA00023242"/>
    </source>
</evidence>
<dbReference type="GO" id="GO:0030688">
    <property type="term" value="C:preribosome, small subunit precursor"/>
    <property type="evidence" value="ECO:0007669"/>
    <property type="project" value="EnsemblFungi"/>
</dbReference>
<dbReference type="GO" id="GO:0043248">
    <property type="term" value="P:proteasome assembly"/>
    <property type="evidence" value="ECO:0007669"/>
    <property type="project" value="EnsemblFungi"/>
</dbReference>
<feature type="binding site" evidence="8">
    <location>
        <position position="317"/>
    </location>
    <ligand>
        <name>Zn(2+)</name>
        <dbReference type="ChEBI" id="CHEBI:29105"/>
    </ligand>
</feature>
<dbReference type="Gene3D" id="6.20.210.10">
    <property type="entry name" value="Nin one binding (NOB1), Zn-ribbon-like"/>
    <property type="match status" value="1"/>
</dbReference>
<comment type="function">
    <text evidence="7">Required for the synthesis of 40S ribosome subunits. Has a role in processing 20S pre-rRNA into the mature 18S rRNA, where it is required for cleavage at the 3' end of the mature 18S rRNA (D-site). Accompanies the 20S pre-rRNA from the nucleus to the cytoplasm.</text>
</comment>
<dbReference type="GO" id="GO:0016787">
    <property type="term" value="F:hydrolase activity"/>
    <property type="evidence" value="ECO:0007669"/>
    <property type="project" value="UniProtKB-KW"/>
</dbReference>
<dbReference type="RefSeq" id="XP_018986478.1">
    <property type="nucleotide sequence ID" value="XM_019128301.1"/>
</dbReference>
<comment type="subcellular location">
    <subcellularLocation>
        <location evidence="7">Nucleus</location>
        <location evidence="7">Nucleolus</location>
    </subcellularLocation>
</comment>
<dbReference type="InterPro" id="IPR036283">
    <property type="entry name" value="NOB1_Zf-like_sf"/>
</dbReference>
<dbReference type="GeneID" id="30146154"/>
<keyword evidence="6 7" id="KW-0539">Nucleus</keyword>
<organism evidence="11 12">
    <name type="scientific">Babjeviella inositovora NRRL Y-12698</name>
    <dbReference type="NCBI Taxonomy" id="984486"/>
    <lineage>
        <taxon>Eukaryota</taxon>
        <taxon>Fungi</taxon>
        <taxon>Dikarya</taxon>
        <taxon>Ascomycota</taxon>
        <taxon>Saccharomycotina</taxon>
        <taxon>Pichiomycetes</taxon>
        <taxon>Serinales incertae sedis</taxon>
        <taxon>Babjeviella</taxon>
    </lineage>
</organism>
<reference evidence="12" key="1">
    <citation type="submission" date="2016-05" db="EMBL/GenBank/DDBJ databases">
        <title>Comparative genomics of biotechnologically important yeasts.</title>
        <authorList>
            <consortium name="DOE Joint Genome Institute"/>
            <person name="Riley R."/>
            <person name="Haridas S."/>
            <person name="Wolfe K.H."/>
            <person name="Lopes M.R."/>
            <person name="Hittinger C.T."/>
            <person name="Goker M."/>
            <person name="Salamov A."/>
            <person name="Wisecaver J."/>
            <person name="Long T.M."/>
            <person name="Aerts A.L."/>
            <person name="Barry K."/>
            <person name="Choi C."/>
            <person name="Clum A."/>
            <person name="Coughlan A.Y."/>
            <person name="Deshpande S."/>
            <person name="Douglass A.P."/>
            <person name="Hanson S.J."/>
            <person name="Klenk H.-P."/>
            <person name="Labutti K."/>
            <person name="Lapidus A."/>
            <person name="Lindquist E."/>
            <person name="Lipzen A."/>
            <person name="Meier-Kolthoff J.P."/>
            <person name="Ohm R.A."/>
            <person name="Otillar R.P."/>
            <person name="Pangilinan J."/>
            <person name="Peng Y."/>
            <person name="Rokas A."/>
            <person name="Rosa C.A."/>
            <person name="Scheuner C."/>
            <person name="Sibirny A.A."/>
            <person name="Slot J.C."/>
            <person name="Stielow J.B."/>
            <person name="Sun H."/>
            <person name="Kurtzman C.P."/>
            <person name="Blackwell M."/>
            <person name="Grigoriev I.V."/>
            <person name="Jeffries T.W."/>
        </authorList>
    </citation>
    <scope>NUCLEOTIDE SEQUENCE [LARGE SCALE GENOMIC DNA]</scope>
    <source>
        <strain evidence="12">NRRL Y-12698</strain>
    </source>
</reference>
<gene>
    <name evidence="11" type="ORF">BABINDRAFT_160549</name>
</gene>
<evidence type="ECO:0000256" key="1">
    <source>
        <dbReference type="ARBA" id="ARBA00005858"/>
    </source>
</evidence>
<dbReference type="InterPro" id="IPR033411">
    <property type="entry name" value="Ribonuclease_PIN"/>
</dbReference>
<dbReference type="InterPro" id="IPR017117">
    <property type="entry name" value="Nob1_euk"/>
</dbReference>
<keyword evidence="12" id="KW-1185">Reference proteome</keyword>
<proteinExistence type="inferred from homology"/>
<dbReference type="SUPFAM" id="SSF144206">
    <property type="entry name" value="NOB1 zinc finger-like"/>
    <property type="match status" value="1"/>
</dbReference>
<evidence type="ECO:0000256" key="3">
    <source>
        <dbReference type="ARBA" id="ARBA00022723"/>
    </source>
</evidence>
<dbReference type="EMBL" id="KV454428">
    <property type="protein sequence ID" value="ODQ81150.1"/>
    <property type="molecule type" value="Genomic_DNA"/>
</dbReference>
<dbReference type="PIRSF" id="PIRSF037125">
    <property type="entry name" value="D-site_20S_pre-rRNA_nuclease"/>
    <property type="match status" value="1"/>
</dbReference>
<evidence type="ECO:0000256" key="8">
    <source>
        <dbReference type="PIRSR" id="PIRSR037125-1"/>
    </source>
</evidence>
<dbReference type="GO" id="GO:0070181">
    <property type="term" value="F:small ribosomal subunit rRNA binding"/>
    <property type="evidence" value="ECO:0007669"/>
    <property type="project" value="EnsemblFungi"/>
</dbReference>
<dbReference type="AlphaFoldDB" id="A0A1E3QU12"/>
<keyword evidence="5 7" id="KW-0862">Zinc</keyword>
<keyword evidence="2" id="KW-0540">Nuclease</keyword>
<dbReference type="Pfam" id="PF08772">
    <property type="entry name" value="Zn_ribbon_NOB1"/>
    <property type="match status" value="1"/>
</dbReference>
<dbReference type="InterPro" id="IPR039907">
    <property type="entry name" value="NOB1"/>
</dbReference>